<dbReference type="Proteomes" id="UP000623509">
    <property type="component" value="Unassembled WGS sequence"/>
</dbReference>
<evidence type="ECO:0000313" key="5">
    <source>
        <dbReference type="EMBL" id="PAS92091.1"/>
    </source>
</evidence>
<comment type="caution">
    <text evidence="5">The sequence shown here is derived from an EMBL/GenBank/DDBJ whole genome shotgun (WGS) entry which is preliminary data.</text>
</comment>
<dbReference type="SUPFAM" id="SSF51735">
    <property type="entry name" value="NAD(P)-binding Rossmann-fold domains"/>
    <property type="match status" value="1"/>
</dbReference>
<evidence type="ECO:0000313" key="7">
    <source>
        <dbReference type="Proteomes" id="UP000623509"/>
    </source>
</evidence>
<evidence type="ECO:0000259" key="3">
    <source>
        <dbReference type="Pfam" id="PF08338"/>
    </source>
</evidence>
<dbReference type="InterPro" id="IPR036291">
    <property type="entry name" value="NAD(P)-bd_dom_sf"/>
</dbReference>
<protein>
    <submittedName>
        <fullName evidence="5">TIGR01777 family protein</fullName>
    </submittedName>
</protein>
<dbReference type="OrthoDB" id="5292533at2"/>
<keyword evidence="7" id="KW-1185">Reference proteome</keyword>
<dbReference type="PANTHER" id="PTHR11092">
    <property type="entry name" value="SUGAR NUCLEOTIDE EPIMERASE RELATED"/>
    <property type="match status" value="1"/>
</dbReference>
<dbReference type="InterPro" id="IPR010099">
    <property type="entry name" value="SDR39U1"/>
</dbReference>
<dbReference type="PANTHER" id="PTHR11092:SF0">
    <property type="entry name" value="EPIMERASE FAMILY PROTEIN SDR39U1"/>
    <property type="match status" value="1"/>
</dbReference>
<name>A0A272EPV1_9RHOO</name>
<comment type="similarity">
    <text evidence="1">Belongs to the NAD(P)-dependent epimerase/dehydratase family. SDR39U1 subfamily.</text>
</comment>
<reference evidence="5 6" key="2">
    <citation type="submission" date="2017-07" db="EMBL/GenBank/DDBJ databases">
        <title>Candidatus Dactylopiibacterium carminicum, a nitrogen-fixing symbiont of the cochineal insect Dactylopius coccus and Dactylopius opuntiae (Hemiptera: Coccoidea: Dactylopiidae).</title>
        <authorList>
            <person name="Vera A."/>
        </authorList>
    </citation>
    <scope>NUCLEOTIDE SEQUENCE [LARGE SCALE GENOMIC DNA]</scope>
    <source>
        <strain evidence="5 6">NFDCM</strain>
    </source>
</reference>
<evidence type="ECO:0000256" key="1">
    <source>
        <dbReference type="ARBA" id="ARBA00009353"/>
    </source>
</evidence>
<dbReference type="EMBL" id="MDUX01000047">
    <property type="protein sequence ID" value="KAF7598496.1"/>
    <property type="molecule type" value="Genomic_DNA"/>
</dbReference>
<dbReference type="Pfam" id="PF08338">
    <property type="entry name" value="DUF1731"/>
    <property type="match status" value="1"/>
</dbReference>
<dbReference type="Proteomes" id="UP000216107">
    <property type="component" value="Unassembled WGS sequence"/>
</dbReference>
<evidence type="ECO:0000259" key="2">
    <source>
        <dbReference type="Pfam" id="PF01370"/>
    </source>
</evidence>
<dbReference type="InterPro" id="IPR013549">
    <property type="entry name" value="DUF1731"/>
</dbReference>
<reference evidence="4 7" key="1">
    <citation type="submission" date="2016-08" db="EMBL/GenBank/DDBJ databases">
        <title>Candidatus Dactylopiibacterium carminicum genome sequence.</title>
        <authorList>
            <person name="Ramirez-Puebla S.T."/>
            <person name="Ormeno-Orrillo E."/>
            <person name="Vera-Ponce De Leon A."/>
            <person name="Luis L."/>
            <person name="Sanchez-Flores A."/>
            <person name="Monica R."/>
            <person name="Martinez-Romero E."/>
        </authorList>
    </citation>
    <scope>NUCLEOTIDE SEQUENCE [LARGE SCALE GENOMIC DNA]</scope>
    <source>
        <strain evidence="4">END1</strain>
    </source>
</reference>
<dbReference type="Gene3D" id="3.40.50.720">
    <property type="entry name" value="NAD(P)-binding Rossmann-like Domain"/>
    <property type="match status" value="1"/>
</dbReference>
<evidence type="ECO:0000313" key="4">
    <source>
        <dbReference type="EMBL" id="KAF7598496.1"/>
    </source>
</evidence>
<dbReference type="AlphaFoldDB" id="A0A272EPV1"/>
<gene>
    <name evidence="4" type="ORF">BGI27_13040</name>
    <name evidence="5" type="ORF">CGU29_13160</name>
</gene>
<dbReference type="Pfam" id="PF01370">
    <property type="entry name" value="Epimerase"/>
    <property type="match status" value="1"/>
</dbReference>
<proteinExistence type="inferred from homology"/>
<evidence type="ECO:0000313" key="6">
    <source>
        <dbReference type="Proteomes" id="UP000216107"/>
    </source>
</evidence>
<dbReference type="RefSeq" id="WP_095525307.1">
    <property type="nucleotide sequence ID" value="NZ_MDUX01000047.1"/>
</dbReference>
<dbReference type="NCBIfam" id="TIGR01777">
    <property type="entry name" value="yfcH"/>
    <property type="match status" value="1"/>
</dbReference>
<organism evidence="5 6">
    <name type="scientific">Candidatus Dactylopiibacterium carminicum</name>
    <dbReference type="NCBI Taxonomy" id="857335"/>
    <lineage>
        <taxon>Bacteria</taxon>
        <taxon>Pseudomonadati</taxon>
        <taxon>Pseudomonadota</taxon>
        <taxon>Betaproteobacteria</taxon>
        <taxon>Rhodocyclales</taxon>
        <taxon>Rhodocyclaceae</taxon>
        <taxon>Candidatus Dactylopiibacterium</taxon>
    </lineage>
</organism>
<accession>A0A272EPV1</accession>
<feature type="domain" description="NAD-dependent epimerase/dehydratase" evidence="2">
    <location>
        <begin position="3"/>
        <end position="225"/>
    </location>
</feature>
<dbReference type="InterPro" id="IPR001509">
    <property type="entry name" value="Epimerase_deHydtase"/>
</dbReference>
<sequence length="300" mass="32232">MEILITGGTGLLGRALCKALQARGDDVTVLSRHPLRVPRLCGKGVRGIGDLSEWTPARRFDAVINLAGAPIVDHAWSEARKRQLWGSRVELTQALVAVMARAEVLPAVLLSGSAVGIYGDCGELICAEDGPAQPAQDFGARLCDAWEAAALGAEALGTRVCLLRTGLVLAHEGRLLARMRPAFAMGLGMRLGDGRQWMSWIQLTDWVAGVLHLLDSTSARGPYNLCAPQPVRNADFTRTLAAALKRPAFLAAPSCALRLMLGQRAYLLLGGQRVLPERLLGEGFVFQHETVEEALRASLD</sequence>
<dbReference type="EMBL" id="NMRN01000048">
    <property type="protein sequence ID" value="PAS92091.1"/>
    <property type="molecule type" value="Genomic_DNA"/>
</dbReference>
<feature type="domain" description="DUF1731" evidence="3">
    <location>
        <begin position="252"/>
        <end position="297"/>
    </location>
</feature>